<reference evidence="2 3" key="2">
    <citation type="journal article" date="2010" name="J. Bacteriol.">
        <title>Complete genome sequence of Beijerinckia indica subsp. indica.</title>
        <authorList>
            <person name="Tamas I."/>
            <person name="Dedysh S.N."/>
            <person name="Liesack W."/>
            <person name="Stott M.B."/>
            <person name="Alam M."/>
            <person name="Murrell J.C."/>
            <person name="Dunfield P.F."/>
        </authorList>
    </citation>
    <scope>NUCLEOTIDE SEQUENCE [LARGE SCALE GENOMIC DNA]</scope>
    <source>
        <strain evidence="3">ATCC 9039 / DSM 1715 / NCIMB 8712</strain>
    </source>
</reference>
<dbReference type="STRING" id="395963.Bind_1949"/>
<organism evidence="2 3">
    <name type="scientific">Beijerinckia indica subsp. indica (strain ATCC 9039 / DSM 1715 / NCIMB 8712)</name>
    <dbReference type="NCBI Taxonomy" id="395963"/>
    <lineage>
        <taxon>Bacteria</taxon>
        <taxon>Pseudomonadati</taxon>
        <taxon>Pseudomonadota</taxon>
        <taxon>Alphaproteobacteria</taxon>
        <taxon>Hyphomicrobiales</taxon>
        <taxon>Beijerinckiaceae</taxon>
        <taxon>Beijerinckia</taxon>
    </lineage>
</organism>
<sequence length="117" mass="13648">MNDTEDYIENPPEEKNYDTSQDPENARYFVSYTGVKLPVRMINPLEPEALRNRNTFIVAYFDEQERLLGFKKMVYGEIEISHKYEYDTAGIVRRAEIFMDDDTTELFFDENGAPSAG</sequence>
<dbReference type="Pfam" id="PF19653">
    <property type="entry name" value="DUF6156"/>
    <property type="match status" value="1"/>
</dbReference>
<protein>
    <recommendedName>
        <fullName evidence="4">YD repeat protein</fullName>
    </recommendedName>
</protein>
<dbReference type="eggNOG" id="COG3209">
    <property type="taxonomic scope" value="Bacteria"/>
</dbReference>
<keyword evidence="3" id="KW-1185">Reference proteome</keyword>
<dbReference type="InterPro" id="IPR046154">
    <property type="entry name" value="DUF6156"/>
</dbReference>
<gene>
    <name evidence="2" type="ordered locus">Bind_1949</name>
</gene>
<proteinExistence type="predicted"/>
<dbReference type="AlphaFoldDB" id="B2IEH4"/>
<dbReference type="Proteomes" id="UP000001695">
    <property type="component" value="Chromosome"/>
</dbReference>
<evidence type="ECO:0000313" key="3">
    <source>
        <dbReference type="Proteomes" id="UP000001695"/>
    </source>
</evidence>
<dbReference type="RefSeq" id="WP_012384928.1">
    <property type="nucleotide sequence ID" value="NC_010581.1"/>
</dbReference>
<feature type="region of interest" description="Disordered" evidence="1">
    <location>
        <begin position="1"/>
        <end position="23"/>
    </location>
</feature>
<dbReference type="KEGG" id="bid:Bind_1949"/>
<evidence type="ECO:0000256" key="1">
    <source>
        <dbReference type="SAM" id="MobiDB-lite"/>
    </source>
</evidence>
<evidence type="ECO:0008006" key="4">
    <source>
        <dbReference type="Google" id="ProtNLM"/>
    </source>
</evidence>
<dbReference type="EMBL" id="CP001016">
    <property type="protein sequence ID" value="ACB95572.1"/>
    <property type="molecule type" value="Genomic_DNA"/>
</dbReference>
<reference evidence="3" key="1">
    <citation type="submission" date="2008-03" db="EMBL/GenBank/DDBJ databases">
        <title>Complete sequence of chromosome of Beijerinckia indica subsp. indica ATCC 9039.</title>
        <authorList>
            <consortium name="US DOE Joint Genome Institute"/>
            <person name="Copeland A."/>
            <person name="Lucas S."/>
            <person name="Lapidus A."/>
            <person name="Glavina del Rio T."/>
            <person name="Dalin E."/>
            <person name="Tice H."/>
            <person name="Bruce D."/>
            <person name="Goodwin L."/>
            <person name="Pitluck S."/>
            <person name="LaButti K."/>
            <person name="Schmutz J."/>
            <person name="Larimer F."/>
            <person name="Land M."/>
            <person name="Hauser L."/>
            <person name="Kyrpides N."/>
            <person name="Mikhailova N."/>
            <person name="Dunfield P.F."/>
            <person name="Dedysh S.N."/>
            <person name="Liesack W."/>
            <person name="Saw J.H."/>
            <person name="Alam M."/>
            <person name="Chen Y."/>
            <person name="Murrell J.C."/>
            <person name="Richardson P."/>
        </authorList>
    </citation>
    <scope>NUCLEOTIDE SEQUENCE [LARGE SCALE GENOMIC DNA]</scope>
    <source>
        <strain evidence="3">ATCC 9039 / DSM 1715 / NCIMB 8712</strain>
    </source>
</reference>
<name>B2IEH4_BEII9</name>
<dbReference type="HOGENOM" id="CLU_2244790_0_0_5"/>
<accession>B2IEH4</accession>
<evidence type="ECO:0000313" key="2">
    <source>
        <dbReference type="EMBL" id="ACB95572.1"/>
    </source>
</evidence>